<dbReference type="RefSeq" id="XP_026103712.1">
    <property type="nucleotide sequence ID" value="XM_026247927.1"/>
</dbReference>
<proteinExistence type="predicted"/>
<dbReference type="PANTHER" id="PTHR24347">
    <property type="entry name" value="SERINE/THREONINE-PROTEIN KINASE"/>
    <property type="match status" value="1"/>
</dbReference>
<accession>A0A6P6N3X5</accession>
<dbReference type="Pfam" id="PF00069">
    <property type="entry name" value="Pkinase"/>
    <property type="match status" value="1"/>
</dbReference>
<protein>
    <submittedName>
        <fullName evidence="10">Calcium/calmodulin-dependent protein kinase type II subunit beta-like isoform X5</fullName>
    </submittedName>
</protein>
<dbReference type="InterPro" id="IPR000719">
    <property type="entry name" value="Prot_kinase_dom"/>
</dbReference>
<dbReference type="InterPro" id="IPR032710">
    <property type="entry name" value="NTF2-like_dom_sf"/>
</dbReference>
<feature type="region of interest" description="Disordered" evidence="7">
    <location>
        <begin position="410"/>
        <end position="444"/>
    </location>
</feature>
<dbReference type="FunFam" id="3.10.450.50:FF:000001">
    <property type="entry name" value="calcium/calmodulin-dependent protein kinase type II subunit gamma isoform X1"/>
    <property type="match status" value="1"/>
</dbReference>
<evidence type="ECO:0000313" key="9">
    <source>
        <dbReference type="Proteomes" id="UP000515129"/>
    </source>
</evidence>
<evidence type="ECO:0000256" key="4">
    <source>
        <dbReference type="ARBA" id="ARBA00022777"/>
    </source>
</evidence>
<evidence type="ECO:0000259" key="8">
    <source>
        <dbReference type="PROSITE" id="PS50011"/>
    </source>
</evidence>
<evidence type="ECO:0000256" key="6">
    <source>
        <dbReference type="ARBA" id="ARBA00064333"/>
    </source>
</evidence>
<dbReference type="FunFam" id="1.10.510.10:FF:000001">
    <property type="entry name" value="Calcium/calmodulin-dependent protein kinase type II subunit delta"/>
    <property type="match status" value="1"/>
</dbReference>
<dbReference type="Proteomes" id="UP000515129">
    <property type="component" value="Unplaced"/>
</dbReference>
<dbReference type="SUPFAM" id="SSF54427">
    <property type="entry name" value="NTF2-like"/>
    <property type="match status" value="1"/>
</dbReference>
<evidence type="ECO:0000256" key="7">
    <source>
        <dbReference type="SAM" id="MobiDB-lite"/>
    </source>
</evidence>
<dbReference type="GO" id="GO:0005524">
    <property type="term" value="F:ATP binding"/>
    <property type="evidence" value="ECO:0007669"/>
    <property type="project" value="InterPro"/>
</dbReference>
<evidence type="ECO:0000256" key="5">
    <source>
        <dbReference type="ARBA" id="ARBA00056581"/>
    </source>
</evidence>
<dbReference type="Gene3D" id="3.10.450.50">
    <property type="match status" value="1"/>
</dbReference>
<dbReference type="SMART" id="SM00220">
    <property type="entry name" value="S_TKc"/>
    <property type="match status" value="1"/>
</dbReference>
<dbReference type="AlphaFoldDB" id="A0A6P6N3X5"/>
<feature type="compositionally biased region" description="Polar residues" evidence="7">
    <location>
        <begin position="307"/>
        <end position="316"/>
    </location>
</feature>
<keyword evidence="9" id="KW-1185">Reference proteome</keyword>
<dbReference type="PROSITE" id="PS50011">
    <property type="entry name" value="PROTEIN_KINASE_DOM"/>
    <property type="match status" value="1"/>
</dbReference>
<evidence type="ECO:0000256" key="2">
    <source>
        <dbReference type="ARBA" id="ARBA00022553"/>
    </source>
</evidence>
<keyword evidence="1" id="KW-0723">Serine/threonine-protein kinase</keyword>
<feature type="compositionally biased region" description="Polar residues" evidence="7">
    <location>
        <begin position="278"/>
        <end position="299"/>
    </location>
</feature>
<sequence>MCAGFMLRTRDGYLTIYCCCEVCVSMHSVFVTVSVKLCVKAGEMLSSLSPQPENLLLASKCKNAAVKLADFGLAIEVQGDQQAWFGFAGTPGYLSPEVLRKEAYGKPVDIWACGVILYILLVGYPPFWDEDQHKLYQQIKAGAYDFPSPEWDTVTPEAKNLINQMLTINPAKRITAQEALKHPWVCQRSTVASMMHRQETVECLKKFNARRKLKGAILTTMLVSRNFSVGSRQTTAPASVTAAAAAVAAAAGTTAGLVEQAAKSLLNKKADVKKRKSSSTIQYMPQTNSTKNSIVTSPKGNLPSPALESSDSSNATVEDEEMKGKLVDNSSVMPDSAHTPPGPSPALFTASKFTDLLGVVRRGSVPTCDAEGGSTITPAVVSAPFTPQTTNIPTQMSRLTDLVSSVRRPIATHTDSEPSAASRPLTAPVSAPSHPSPLPAQTSSSPLLLAHSRKQEIIKITEQLIEANNNGDFEAYAKICDPGLTCFEPEALGNLVEGMDFHRFYFENLLSKNSKPIHTTILNPHVHLIGDEAACIAYIRLTQYVDGQGRPHSSQSEETRVWHRRDSKWQNVHFHCSGAPAAPLQ</sequence>
<keyword evidence="2" id="KW-0597">Phosphoprotein</keyword>
<evidence type="ECO:0000256" key="1">
    <source>
        <dbReference type="ARBA" id="ARBA00022527"/>
    </source>
</evidence>
<dbReference type="Gene3D" id="6.10.140.620">
    <property type="match status" value="1"/>
</dbReference>
<evidence type="ECO:0000313" key="10">
    <source>
        <dbReference type="RefSeq" id="XP_026103712.1"/>
    </source>
</evidence>
<organism evidence="9 10">
    <name type="scientific">Carassius auratus</name>
    <name type="common">Goldfish</name>
    <dbReference type="NCBI Taxonomy" id="7957"/>
    <lineage>
        <taxon>Eukaryota</taxon>
        <taxon>Metazoa</taxon>
        <taxon>Chordata</taxon>
        <taxon>Craniata</taxon>
        <taxon>Vertebrata</taxon>
        <taxon>Euteleostomi</taxon>
        <taxon>Actinopterygii</taxon>
        <taxon>Neopterygii</taxon>
        <taxon>Teleostei</taxon>
        <taxon>Ostariophysi</taxon>
        <taxon>Cypriniformes</taxon>
        <taxon>Cyprinidae</taxon>
        <taxon>Cyprininae</taxon>
        <taxon>Carassius</taxon>
    </lineage>
</organism>
<feature type="region of interest" description="Disordered" evidence="7">
    <location>
        <begin position="275"/>
        <end position="323"/>
    </location>
</feature>
<feature type="domain" description="Protein kinase" evidence="8">
    <location>
        <begin position="1"/>
        <end position="185"/>
    </location>
</feature>
<evidence type="ECO:0000256" key="3">
    <source>
        <dbReference type="ARBA" id="ARBA00022679"/>
    </source>
</evidence>
<dbReference type="GeneID" id="113075261"/>
<dbReference type="Gene3D" id="1.10.510.10">
    <property type="entry name" value="Transferase(Phosphotransferase) domain 1"/>
    <property type="match status" value="1"/>
</dbReference>
<dbReference type="SUPFAM" id="SSF56112">
    <property type="entry name" value="Protein kinase-like (PK-like)"/>
    <property type="match status" value="1"/>
</dbReference>
<keyword evidence="4" id="KW-0418">Kinase</keyword>
<keyword evidence="3" id="KW-0808">Transferase</keyword>
<dbReference type="GO" id="GO:0004683">
    <property type="term" value="F:calcium/calmodulin-dependent protein kinase activity"/>
    <property type="evidence" value="ECO:0007669"/>
    <property type="project" value="InterPro"/>
</dbReference>
<dbReference type="GO" id="GO:0005516">
    <property type="term" value="F:calmodulin binding"/>
    <property type="evidence" value="ECO:0007669"/>
    <property type="project" value="InterPro"/>
</dbReference>
<name>A0A6P6N3X5_CARAU</name>
<comment type="function">
    <text evidence="5">CaM-kinase II (CAMK2) is a prominent kinase in the central nervous system.</text>
</comment>
<gene>
    <name evidence="10" type="primary">LOC113075261</name>
</gene>
<reference evidence="10" key="1">
    <citation type="submission" date="2025-08" db="UniProtKB">
        <authorList>
            <consortium name="RefSeq"/>
        </authorList>
    </citation>
    <scope>IDENTIFICATION</scope>
    <source>
        <strain evidence="10">Wakin</strain>
        <tissue evidence="10">Muscle</tissue>
    </source>
</reference>
<dbReference type="InterPro" id="IPR011009">
    <property type="entry name" value="Kinase-like_dom_sf"/>
</dbReference>
<comment type="subunit">
    <text evidence="6">CAMK2 is composed of four different chains: alpha, beta, gamma, and delta. The different isoforms assemble into homo- or heteromultimeric holoenzymes composed of 8 to 12 subunits.</text>
</comment>
<dbReference type="Pfam" id="PF08332">
    <property type="entry name" value="CaMKII_AD"/>
    <property type="match status" value="1"/>
</dbReference>
<dbReference type="InterPro" id="IPR013543">
    <property type="entry name" value="Ca/CaM-dep_prot_kinase-assoc"/>
</dbReference>